<organism evidence="2 3">
    <name type="scientific">Phytohabitans houttuyneae</name>
    <dbReference type="NCBI Taxonomy" id="1076126"/>
    <lineage>
        <taxon>Bacteria</taxon>
        <taxon>Bacillati</taxon>
        <taxon>Actinomycetota</taxon>
        <taxon>Actinomycetes</taxon>
        <taxon>Micromonosporales</taxon>
        <taxon>Micromonosporaceae</taxon>
    </lineage>
</organism>
<dbReference type="RefSeq" id="WP_173065746.1">
    <property type="nucleotide sequence ID" value="NZ_BAABGO010000020.1"/>
</dbReference>
<evidence type="ECO:0000313" key="3">
    <source>
        <dbReference type="Proteomes" id="UP000482800"/>
    </source>
</evidence>
<dbReference type="EMBL" id="BLPF01000003">
    <property type="protein sequence ID" value="GFJ83363.1"/>
    <property type="molecule type" value="Genomic_DNA"/>
</dbReference>
<feature type="domain" description="N-acetyltransferase" evidence="1">
    <location>
        <begin position="123"/>
        <end position="259"/>
    </location>
</feature>
<dbReference type="Proteomes" id="UP000482800">
    <property type="component" value="Unassembled WGS sequence"/>
</dbReference>
<reference evidence="2 3" key="2">
    <citation type="submission" date="2020-03" db="EMBL/GenBank/DDBJ databases">
        <authorList>
            <person name="Ichikawa N."/>
            <person name="Kimura A."/>
            <person name="Kitahashi Y."/>
            <person name="Uohara A."/>
        </authorList>
    </citation>
    <scope>NUCLEOTIDE SEQUENCE [LARGE SCALE GENOMIC DNA]</scope>
    <source>
        <strain evidence="2 3">NBRC 108639</strain>
    </source>
</reference>
<dbReference type="PANTHER" id="PTHR37817:SF1">
    <property type="entry name" value="N-ACETYLTRANSFERASE EIS"/>
    <property type="match status" value="1"/>
</dbReference>
<dbReference type="InterPro" id="IPR051554">
    <property type="entry name" value="Acetyltransferase_Eis"/>
</dbReference>
<dbReference type="GO" id="GO:0030649">
    <property type="term" value="P:aminoglycoside antibiotic catabolic process"/>
    <property type="evidence" value="ECO:0007669"/>
    <property type="project" value="TreeGrafter"/>
</dbReference>
<reference evidence="2 3" key="1">
    <citation type="submission" date="2020-03" db="EMBL/GenBank/DDBJ databases">
        <title>Whole genome shotgun sequence of Phytohabitans houttuyneae NBRC 108639.</title>
        <authorList>
            <person name="Komaki H."/>
            <person name="Tamura T."/>
        </authorList>
    </citation>
    <scope>NUCLEOTIDE SEQUENCE [LARGE SCALE GENOMIC DNA]</scope>
    <source>
        <strain evidence="2 3">NBRC 108639</strain>
    </source>
</reference>
<evidence type="ECO:0000259" key="1">
    <source>
        <dbReference type="PROSITE" id="PS51186"/>
    </source>
</evidence>
<dbReference type="GO" id="GO:0034069">
    <property type="term" value="F:aminoglycoside N-acetyltransferase activity"/>
    <property type="evidence" value="ECO:0007669"/>
    <property type="project" value="TreeGrafter"/>
</dbReference>
<dbReference type="InterPro" id="IPR000182">
    <property type="entry name" value="GNAT_dom"/>
</dbReference>
<dbReference type="SUPFAM" id="SSF55729">
    <property type="entry name" value="Acyl-CoA N-acyltransferases (Nat)"/>
    <property type="match status" value="1"/>
</dbReference>
<dbReference type="Pfam" id="PF00583">
    <property type="entry name" value="Acetyltransf_1"/>
    <property type="match status" value="1"/>
</dbReference>
<dbReference type="PROSITE" id="PS51186">
    <property type="entry name" value="GNAT"/>
    <property type="match status" value="1"/>
</dbReference>
<protein>
    <submittedName>
        <fullName evidence="2">Acetyltransferase</fullName>
    </submittedName>
</protein>
<gene>
    <name evidence="2" type="ORF">Phou_075430</name>
</gene>
<keyword evidence="2" id="KW-0808">Transferase</keyword>
<dbReference type="AlphaFoldDB" id="A0A6V8KDS1"/>
<name>A0A6V8KDS1_9ACTN</name>
<comment type="caution">
    <text evidence="2">The sequence shown here is derived from an EMBL/GenBank/DDBJ whole genome shotgun (WGS) entry which is preliminary data.</text>
</comment>
<proteinExistence type="predicted"/>
<accession>A0A6V8KDS1</accession>
<dbReference type="PANTHER" id="PTHR37817">
    <property type="entry name" value="N-ACETYLTRANSFERASE EIS"/>
    <property type="match status" value="1"/>
</dbReference>
<dbReference type="Gene3D" id="3.40.630.30">
    <property type="match status" value="1"/>
</dbReference>
<dbReference type="InterPro" id="IPR016181">
    <property type="entry name" value="Acyl_CoA_acyltransferase"/>
</dbReference>
<keyword evidence="3" id="KW-1185">Reference proteome</keyword>
<sequence length="259" mass="27671">MTNAGTTTQSVSSIYDVHPQLANLRAYKLGYGWAGRLDGVVTAYRSGVDHPMFNGILRVGPGGLDAALVEAGRLDGLPWLWWVGVDSYPELAADLRGRGATEVGPLAVMAVHVDRVTELPGPPDLLIDDVRDPGDLREWVAACADVCGMAPDLVDPMLAREAAHPAGGRTLARFAGRLDGRIVGTAALLDEAGVAGIHTVTTAEAYRRRGVAAALTGVALRITRWRGLKVATLQASDPGARVYRDMGFEQVAEYRMFRL</sequence>
<evidence type="ECO:0000313" key="2">
    <source>
        <dbReference type="EMBL" id="GFJ83363.1"/>
    </source>
</evidence>
<dbReference type="CDD" id="cd04301">
    <property type="entry name" value="NAT_SF"/>
    <property type="match status" value="1"/>
</dbReference>